<reference evidence="11" key="1">
    <citation type="submission" date="2020-06" db="EMBL/GenBank/DDBJ databases">
        <authorList>
            <person name="Sheng S."/>
        </authorList>
    </citation>
    <scope>NUCLEOTIDE SEQUENCE</scope>
    <source>
        <tissue evidence="11">Antenna</tissue>
    </source>
</reference>
<evidence type="ECO:0000256" key="5">
    <source>
        <dbReference type="ARBA" id="ARBA00022725"/>
    </source>
</evidence>
<evidence type="ECO:0000256" key="7">
    <source>
        <dbReference type="ARBA" id="ARBA00023136"/>
    </source>
</evidence>
<keyword evidence="8 11" id="KW-0675">Receptor</keyword>
<evidence type="ECO:0000256" key="4">
    <source>
        <dbReference type="ARBA" id="ARBA00022692"/>
    </source>
</evidence>
<keyword evidence="9" id="KW-0807">Transducer</keyword>
<feature type="transmembrane region" description="Helical" evidence="10">
    <location>
        <begin position="299"/>
        <end position="317"/>
    </location>
</feature>
<dbReference type="Pfam" id="PF02949">
    <property type="entry name" value="7tm_6"/>
    <property type="match status" value="1"/>
</dbReference>
<comment type="subcellular location">
    <subcellularLocation>
        <location evidence="1">Cell membrane</location>
        <topology evidence="1">Multi-pass membrane protein</topology>
    </subcellularLocation>
</comment>
<feature type="transmembrane region" description="Helical" evidence="10">
    <location>
        <begin position="184"/>
        <end position="207"/>
    </location>
</feature>
<evidence type="ECO:0000256" key="10">
    <source>
        <dbReference type="SAM" id="Phobius"/>
    </source>
</evidence>
<dbReference type="EMBL" id="MT671005">
    <property type="protein sequence ID" value="QNL15009.1"/>
    <property type="molecule type" value="mRNA"/>
</dbReference>
<dbReference type="AlphaFoldDB" id="A0A7G8Z984"/>
<dbReference type="GO" id="GO:0005549">
    <property type="term" value="F:odorant binding"/>
    <property type="evidence" value="ECO:0007669"/>
    <property type="project" value="InterPro"/>
</dbReference>
<evidence type="ECO:0000256" key="9">
    <source>
        <dbReference type="ARBA" id="ARBA00023224"/>
    </source>
</evidence>
<evidence type="ECO:0000256" key="3">
    <source>
        <dbReference type="ARBA" id="ARBA00022606"/>
    </source>
</evidence>
<feature type="transmembrane region" description="Helical" evidence="10">
    <location>
        <begin position="102"/>
        <end position="124"/>
    </location>
</feature>
<evidence type="ECO:0000256" key="6">
    <source>
        <dbReference type="ARBA" id="ARBA00022989"/>
    </source>
</evidence>
<dbReference type="GO" id="GO:0007165">
    <property type="term" value="P:signal transduction"/>
    <property type="evidence" value="ECO:0007669"/>
    <property type="project" value="UniProtKB-KW"/>
</dbReference>
<accession>A0A7G8Z984</accession>
<evidence type="ECO:0000313" key="11">
    <source>
        <dbReference type="EMBL" id="QNL15009.1"/>
    </source>
</evidence>
<proteinExistence type="evidence at transcript level"/>
<dbReference type="GO" id="GO:0004984">
    <property type="term" value="F:olfactory receptor activity"/>
    <property type="evidence" value="ECO:0007669"/>
    <property type="project" value="InterPro"/>
</dbReference>
<keyword evidence="3" id="KW-0716">Sensory transduction</keyword>
<keyword evidence="6 10" id="KW-1133">Transmembrane helix</keyword>
<name>A0A7G8Z984_9HYME</name>
<gene>
    <name evidence="11" type="primary">OR65</name>
</gene>
<dbReference type="PANTHER" id="PTHR21137:SF35">
    <property type="entry name" value="ODORANT RECEPTOR 19A-RELATED"/>
    <property type="match status" value="1"/>
</dbReference>
<evidence type="ECO:0000256" key="2">
    <source>
        <dbReference type="ARBA" id="ARBA00022475"/>
    </source>
</evidence>
<protein>
    <submittedName>
        <fullName evidence="11">Olfactory receptor 65</fullName>
    </submittedName>
</protein>
<evidence type="ECO:0000256" key="1">
    <source>
        <dbReference type="ARBA" id="ARBA00004651"/>
    </source>
</evidence>
<dbReference type="PANTHER" id="PTHR21137">
    <property type="entry name" value="ODORANT RECEPTOR"/>
    <property type="match status" value="1"/>
</dbReference>
<dbReference type="GO" id="GO:0005886">
    <property type="term" value="C:plasma membrane"/>
    <property type="evidence" value="ECO:0007669"/>
    <property type="project" value="UniProtKB-SubCell"/>
</dbReference>
<feature type="transmembrane region" description="Helical" evidence="10">
    <location>
        <begin position="46"/>
        <end position="69"/>
    </location>
</feature>
<feature type="transmembrane region" description="Helical" evidence="10">
    <location>
        <begin position="219"/>
        <end position="243"/>
    </location>
</feature>
<evidence type="ECO:0000256" key="8">
    <source>
        <dbReference type="ARBA" id="ARBA00023170"/>
    </source>
</evidence>
<keyword evidence="2" id="KW-1003">Cell membrane</keyword>
<organism evidence="11">
    <name type="scientific">Aulacocentrum confusum</name>
    <dbReference type="NCBI Taxonomy" id="2767324"/>
    <lineage>
        <taxon>Eukaryota</taxon>
        <taxon>Metazoa</taxon>
        <taxon>Ecdysozoa</taxon>
        <taxon>Arthropoda</taxon>
        <taxon>Hexapoda</taxon>
        <taxon>Insecta</taxon>
        <taxon>Pterygota</taxon>
        <taxon>Neoptera</taxon>
        <taxon>Endopterygota</taxon>
        <taxon>Hymenoptera</taxon>
        <taxon>Apocrita</taxon>
        <taxon>Ichneumonoidea</taxon>
        <taxon>Braconidae</taxon>
        <taxon>Macrocentrinae</taxon>
        <taxon>Aulacocentrum</taxon>
    </lineage>
</organism>
<keyword evidence="4 10" id="KW-0812">Transmembrane</keyword>
<dbReference type="InterPro" id="IPR004117">
    <property type="entry name" value="7tm6_olfct_rcpt"/>
</dbReference>
<keyword evidence="7 10" id="KW-0472">Membrane</keyword>
<sequence length="323" mass="37598">MLKIFVFRYHRKVLEDFIKTMTEDWSSPRNPEGREVMMRTAKISHVISIVSASLTNTLFVAYIIFRIWLGIEMKKQADLDPRLSIGLPHPAYFPYDTTKIKFFIPTWGAQCIATFFCMTSYAAFDSFMSAMLLHICGQLELVGLSFKELVNNHSNNSELEKKFGNIVQTHDKLNRLGKRIEDSFCFVLLFQMLICTLTFCFQGFGMISNLMGDSMGNVSILEILFSIVYVFYTVLHLFVYCYVGDYLTVKSTSISDSFYKSYWYKLPRQQMKWFLFIEYRCQRPLTISAGKFCTFSRHLFLVILKTSVGYLSMLLAVRRDKIS</sequence>
<keyword evidence="5" id="KW-0552">Olfaction</keyword>